<sequence length="154" mass="16351">MSALLAPAVGDDGAATRARSSSNLLRSGMGTMRGQSPVKAVPTSKLVEAAKKQFLDRIRVTFQFFGTLGIHVYGAADARFADGGLLLVGDQEVVITIEYDELADMTTEGEERYKDQYQRVKQQAKSSGNSLAMTGSMPNLLSDGGMRGPSGVMG</sequence>
<feature type="compositionally biased region" description="Gly residues" evidence="1">
    <location>
        <begin position="145"/>
        <end position="154"/>
    </location>
</feature>
<evidence type="ECO:0000256" key="1">
    <source>
        <dbReference type="SAM" id="MobiDB-lite"/>
    </source>
</evidence>
<reference evidence="2 3" key="1">
    <citation type="submission" date="2016-07" db="EMBL/GenBank/DDBJ databases">
        <title>Pervasive Adenine N6-methylation of Active Genes in Fungi.</title>
        <authorList>
            <consortium name="DOE Joint Genome Institute"/>
            <person name="Mondo S.J."/>
            <person name="Dannebaum R.O."/>
            <person name="Kuo R.C."/>
            <person name="Labutti K."/>
            <person name="Haridas S."/>
            <person name="Kuo A."/>
            <person name="Salamov A."/>
            <person name="Ahrendt S.R."/>
            <person name="Lipzen A."/>
            <person name="Sullivan W."/>
            <person name="Andreopoulos W.B."/>
            <person name="Clum A."/>
            <person name="Lindquist E."/>
            <person name="Daum C."/>
            <person name="Ramamoorthy G.K."/>
            <person name="Gryganskyi A."/>
            <person name="Culley D."/>
            <person name="Magnuson J.K."/>
            <person name="James T.Y."/>
            <person name="O'Malley M.A."/>
            <person name="Stajich J.E."/>
            <person name="Spatafora J.W."/>
            <person name="Visel A."/>
            <person name="Grigoriev I.V."/>
        </authorList>
    </citation>
    <scope>NUCLEOTIDE SEQUENCE [LARGE SCALE GENOMIC DNA]</scope>
    <source>
        <strain evidence="2 3">PL171</strain>
    </source>
</reference>
<gene>
    <name evidence="2" type="ORF">BCR44DRAFT_1502438</name>
</gene>
<organism evidence="2 3">
    <name type="scientific">Catenaria anguillulae PL171</name>
    <dbReference type="NCBI Taxonomy" id="765915"/>
    <lineage>
        <taxon>Eukaryota</taxon>
        <taxon>Fungi</taxon>
        <taxon>Fungi incertae sedis</taxon>
        <taxon>Blastocladiomycota</taxon>
        <taxon>Blastocladiomycetes</taxon>
        <taxon>Blastocladiales</taxon>
        <taxon>Catenariaceae</taxon>
        <taxon>Catenaria</taxon>
    </lineage>
</organism>
<keyword evidence="3" id="KW-1185">Reference proteome</keyword>
<protein>
    <submittedName>
        <fullName evidence="2">Uncharacterized protein</fullName>
    </submittedName>
</protein>
<feature type="compositionally biased region" description="Polar residues" evidence="1">
    <location>
        <begin position="124"/>
        <end position="139"/>
    </location>
</feature>
<feature type="region of interest" description="Disordered" evidence="1">
    <location>
        <begin position="124"/>
        <end position="154"/>
    </location>
</feature>
<accession>A0A1Y2HBE7</accession>
<feature type="region of interest" description="Disordered" evidence="1">
    <location>
        <begin position="1"/>
        <end position="37"/>
    </location>
</feature>
<evidence type="ECO:0000313" key="2">
    <source>
        <dbReference type="EMBL" id="ORZ31927.1"/>
    </source>
</evidence>
<dbReference type="EMBL" id="MCFL01000053">
    <property type="protein sequence ID" value="ORZ31927.1"/>
    <property type="molecule type" value="Genomic_DNA"/>
</dbReference>
<dbReference type="Proteomes" id="UP000193411">
    <property type="component" value="Unassembled WGS sequence"/>
</dbReference>
<comment type="caution">
    <text evidence="2">The sequence shown here is derived from an EMBL/GenBank/DDBJ whole genome shotgun (WGS) entry which is preliminary data.</text>
</comment>
<evidence type="ECO:0000313" key="3">
    <source>
        <dbReference type="Proteomes" id="UP000193411"/>
    </source>
</evidence>
<proteinExistence type="predicted"/>
<dbReference type="AlphaFoldDB" id="A0A1Y2HBE7"/>
<name>A0A1Y2HBE7_9FUNG</name>